<feature type="compositionally biased region" description="Basic and acidic residues" evidence="1">
    <location>
        <begin position="71"/>
        <end position="82"/>
    </location>
</feature>
<sequence>MHDALVVLATVAPRTLSTEVVDPDLVTPGPWGFLVFALLGVVVILLITDMMRRIRRGRIRADIDEQLDAEEAAHDQEGRSSSDEASAGESGEQPGR</sequence>
<evidence type="ECO:0000313" key="4">
    <source>
        <dbReference type="Proteomes" id="UP001291912"/>
    </source>
</evidence>
<evidence type="ECO:0000256" key="2">
    <source>
        <dbReference type="SAM" id="Phobius"/>
    </source>
</evidence>
<gene>
    <name evidence="3" type="ORF">R2Q92_08385</name>
</gene>
<feature type="region of interest" description="Disordered" evidence="1">
    <location>
        <begin position="65"/>
        <end position="96"/>
    </location>
</feature>
<reference evidence="3 4" key="1">
    <citation type="submission" date="2023-10" db="EMBL/GenBank/DDBJ databases">
        <title>Microbacterium xanthum sp. nov., isolated from seaweed.</title>
        <authorList>
            <person name="Lee S.D."/>
        </authorList>
    </citation>
    <scope>NUCLEOTIDE SEQUENCE [LARGE SCALE GENOMIC DNA]</scope>
    <source>
        <strain evidence="3 4">KCTC 19124</strain>
    </source>
</reference>
<evidence type="ECO:0000256" key="1">
    <source>
        <dbReference type="SAM" id="MobiDB-lite"/>
    </source>
</evidence>
<proteinExistence type="predicted"/>
<protein>
    <submittedName>
        <fullName evidence="3">Uncharacterized protein</fullName>
    </submittedName>
</protein>
<name>A0ABU5N711_9MICO</name>
<comment type="caution">
    <text evidence="3">The sequence shown here is derived from an EMBL/GenBank/DDBJ whole genome shotgun (WGS) entry which is preliminary data.</text>
</comment>
<dbReference type="Proteomes" id="UP001291912">
    <property type="component" value="Unassembled WGS sequence"/>
</dbReference>
<accession>A0ABU5N711</accession>
<organism evidence="3 4">
    <name type="scientific">Microbacterium aquimaris</name>
    <dbReference type="NCBI Taxonomy" id="459816"/>
    <lineage>
        <taxon>Bacteria</taxon>
        <taxon>Bacillati</taxon>
        <taxon>Actinomycetota</taxon>
        <taxon>Actinomycetes</taxon>
        <taxon>Micrococcales</taxon>
        <taxon>Microbacteriaceae</taxon>
        <taxon>Microbacterium</taxon>
    </lineage>
</organism>
<keyword evidence="2" id="KW-1133">Transmembrane helix</keyword>
<keyword evidence="4" id="KW-1185">Reference proteome</keyword>
<keyword evidence="2" id="KW-0472">Membrane</keyword>
<dbReference type="EMBL" id="JAWJYN010000002">
    <property type="protein sequence ID" value="MDZ8161858.1"/>
    <property type="molecule type" value="Genomic_DNA"/>
</dbReference>
<feature type="compositionally biased region" description="Low complexity" evidence="1">
    <location>
        <begin position="83"/>
        <end position="96"/>
    </location>
</feature>
<evidence type="ECO:0000313" key="3">
    <source>
        <dbReference type="EMBL" id="MDZ8161858.1"/>
    </source>
</evidence>
<keyword evidence="2" id="KW-0812">Transmembrane</keyword>
<feature type="transmembrane region" description="Helical" evidence="2">
    <location>
        <begin position="33"/>
        <end position="51"/>
    </location>
</feature>
<dbReference type="RefSeq" id="WP_194424374.1">
    <property type="nucleotide sequence ID" value="NZ_BAAAPT010000002.1"/>
</dbReference>